<accession>A0AA88L8W2</accession>
<feature type="compositionally biased region" description="Basic and acidic residues" evidence="1">
    <location>
        <begin position="313"/>
        <end position="323"/>
    </location>
</feature>
<dbReference type="PANTHER" id="PTHR16019:SF6">
    <property type="entry name" value="SYNAPSE-ASSOCIATED PROTEIN 1"/>
    <property type="match status" value="1"/>
</dbReference>
<protein>
    <recommendedName>
        <fullName evidence="2">BSD domain-containing protein</fullName>
    </recommendedName>
</protein>
<evidence type="ECO:0000313" key="4">
    <source>
        <dbReference type="Proteomes" id="UP001187531"/>
    </source>
</evidence>
<dbReference type="GO" id="GO:0005794">
    <property type="term" value="C:Golgi apparatus"/>
    <property type="evidence" value="ECO:0007669"/>
    <property type="project" value="TreeGrafter"/>
</dbReference>
<dbReference type="Gene3D" id="1.10.3970.10">
    <property type="entry name" value="BSD domain"/>
    <property type="match status" value="1"/>
</dbReference>
<feature type="region of interest" description="Disordered" evidence="1">
    <location>
        <begin position="91"/>
        <end position="131"/>
    </location>
</feature>
<comment type="caution">
    <text evidence="3">The sequence shown here is derived from an EMBL/GenBank/DDBJ whole genome shotgun (WGS) entry which is preliminary data.</text>
</comment>
<reference evidence="3" key="1">
    <citation type="submission" date="2023-07" db="EMBL/GenBank/DDBJ databases">
        <title>Chromosome-level genome assembly of Artemia franciscana.</title>
        <authorList>
            <person name="Jo E."/>
        </authorList>
    </citation>
    <scope>NUCLEOTIDE SEQUENCE</scope>
    <source>
        <tissue evidence="3">Whole body</tissue>
    </source>
</reference>
<feature type="compositionally biased region" description="Basic and acidic residues" evidence="1">
    <location>
        <begin position="104"/>
        <end position="116"/>
    </location>
</feature>
<organism evidence="3 4">
    <name type="scientific">Artemia franciscana</name>
    <name type="common">Brine shrimp</name>
    <name type="synonym">Artemia sanfranciscana</name>
    <dbReference type="NCBI Taxonomy" id="6661"/>
    <lineage>
        <taxon>Eukaryota</taxon>
        <taxon>Metazoa</taxon>
        <taxon>Ecdysozoa</taxon>
        <taxon>Arthropoda</taxon>
        <taxon>Crustacea</taxon>
        <taxon>Branchiopoda</taxon>
        <taxon>Anostraca</taxon>
        <taxon>Artemiidae</taxon>
        <taxon>Artemia</taxon>
    </lineage>
</organism>
<feature type="domain" description="BSD" evidence="2">
    <location>
        <begin position="250"/>
        <end position="302"/>
    </location>
</feature>
<dbReference type="AlphaFoldDB" id="A0AA88L8W2"/>
<feature type="region of interest" description="Disordered" evidence="1">
    <location>
        <begin position="1"/>
        <end position="64"/>
    </location>
</feature>
<dbReference type="PANTHER" id="PTHR16019">
    <property type="entry name" value="SYNAPSE-ASSOCIATED PROTEIN"/>
    <property type="match status" value="1"/>
</dbReference>
<sequence>MDMFSGFSSQMSSWMGNNAKKPDGSPEAEVPQPENKEQPGSTVEAPGAEEVKDDKSADPSGFAVGMNLLSGVKTQVGSFSNWLPFGAKKIDESTELPASPHNSPVKEEEEKPESPDSQKNLLEDGNGEKTTAQAIRADFEEVSTKAFEGVKSIGSFFSTAVSKAGKTVTEASAKIKKTVEETVSQSTFLNESLLSEFNKEQDNFVKSKQKSTDASLPPWVGYPDEDNLKEQILSLSADRRNFVRNPPTGVQFQFDYETSFPIAQAILAEDENLSKMRFELVPKVVKEEEFWRNYFYRVSLIKQSSELSSANKDGTEKISRDSSLESEGPDPPSESNDLDENLKKLGIQGKPNDTEIEKEFQVELQDFELASSSDSAGKDDQEWEKEIEEMIGADDSDTVDLK</sequence>
<keyword evidence="4" id="KW-1185">Reference proteome</keyword>
<dbReference type="GO" id="GO:0005634">
    <property type="term" value="C:nucleus"/>
    <property type="evidence" value="ECO:0007669"/>
    <property type="project" value="TreeGrafter"/>
</dbReference>
<dbReference type="GO" id="GO:0048172">
    <property type="term" value="P:regulation of short-term neuronal synaptic plasticity"/>
    <property type="evidence" value="ECO:0007669"/>
    <property type="project" value="TreeGrafter"/>
</dbReference>
<dbReference type="EMBL" id="JAVRJZ010000011">
    <property type="protein sequence ID" value="KAK2717089.1"/>
    <property type="molecule type" value="Genomic_DNA"/>
</dbReference>
<feature type="region of interest" description="Disordered" evidence="1">
    <location>
        <begin position="306"/>
        <end position="356"/>
    </location>
</feature>
<dbReference type="GO" id="GO:0038203">
    <property type="term" value="P:TORC2 signaling"/>
    <property type="evidence" value="ECO:0007669"/>
    <property type="project" value="TreeGrafter"/>
</dbReference>
<dbReference type="InterPro" id="IPR035925">
    <property type="entry name" value="BSD_dom_sf"/>
</dbReference>
<dbReference type="Pfam" id="PF03909">
    <property type="entry name" value="BSD"/>
    <property type="match status" value="1"/>
</dbReference>
<evidence type="ECO:0000259" key="2">
    <source>
        <dbReference type="PROSITE" id="PS50858"/>
    </source>
</evidence>
<dbReference type="SMART" id="SM00751">
    <property type="entry name" value="BSD"/>
    <property type="match status" value="1"/>
</dbReference>
<evidence type="ECO:0000313" key="3">
    <source>
        <dbReference type="EMBL" id="KAK2717089.1"/>
    </source>
</evidence>
<dbReference type="SUPFAM" id="SSF140383">
    <property type="entry name" value="BSD domain-like"/>
    <property type="match status" value="1"/>
</dbReference>
<dbReference type="Proteomes" id="UP001187531">
    <property type="component" value="Unassembled WGS sequence"/>
</dbReference>
<dbReference type="GO" id="GO:0045202">
    <property type="term" value="C:synapse"/>
    <property type="evidence" value="ECO:0007669"/>
    <property type="project" value="TreeGrafter"/>
</dbReference>
<dbReference type="InterPro" id="IPR005607">
    <property type="entry name" value="BSD_dom"/>
</dbReference>
<gene>
    <name evidence="3" type="ORF">QYM36_007285</name>
</gene>
<dbReference type="InterPro" id="IPR051494">
    <property type="entry name" value="BSD_domain-containing"/>
</dbReference>
<name>A0AA88L8W2_ARTSF</name>
<proteinExistence type="predicted"/>
<evidence type="ECO:0000256" key="1">
    <source>
        <dbReference type="SAM" id="MobiDB-lite"/>
    </source>
</evidence>
<dbReference type="PROSITE" id="PS50858">
    <property type="entry name" value="BSD"/>
    <property type="match status" value="1"/>
</dbReference>
<feature type="compositionally biased region" description="Polar residues" evidence="1">
    <location>
        <begin position="1"/>
        <end position="16"/>
    </location>
</feature>